<name>A0ABP1RMN7_9HEXA</name>
<gene>
    <name evidence="1" type="ORF">ODALV1_LOCUS23977</name>
</gene>
<dbReference type="EMBL" id="CAXLJM020000086">
    <property type="protein sequence ID" value="CAL8130993.1"/>
    <property type="molecule type" value="Genomic_DNA"/>
</dbReference>
<reference evidence="1 2" key="1">
    <citation type="submission" date="2024-08" db="EMBL/GenBank/DDBJ databases">
        <authorList>
            <person name="Cucini C."/>
            <person name="Frati F."/>
        </authorList>
    </citation>
    <scope>NUCLEOTIDE SEQUENCE [LARGE SCALE GENOMIC DNA]</scope>
</reference>
<accession>A0ABP1RMN7</accession>
<keyword evidence="2" id="KW-1185">Reference proteome</keyword>
<evidence type="ECO:0000313" key="2">
    <source>
        <dbReference type="Proteomes" id="UP001642540"/>
    </source>
</evidence>
<comment type="caution">
    <text evidence="1">The sequence shown here is derived from an EMBL/GenBank/DDBJ whole genome shotgun (WGS) entry which is preliminary data.</text>
</comment>
<evidence type="ECO:0000313" key="1">
    <source>
        <dbReference type="EMBL" id="CAL8130993.1"/>
    </source>
</evidence>
<protein>
    <submittedName>
        <fullName evidence="1">Uncharacterized protein</fullName>
    </submittedName>
</protein>
<dbReference type="Proteomes" id="UP001642540">
    <property type="component" value="Unassembled WGS sequence"/>
</dbReference>
<proteinExistence type="predicted"/>
<organism evidence="1 2">
    <name type="scientific">Orchesella dallaii</name>
    <dbReference type="NCBI Taxonomy" id="48710"/>
    <lineage>
        <taxon>Eukaryota</taxon>
        <taxon>Metazoa</taxon>
        <taxon>Ecdysozoa</taxon>
        <taxon>Arthropoda</taxon>
        <taxon>Hexapoda</taxon>
        <taxon>Collembola</taxon>
        <taxon>Entomobryomorpha</taxon>
        <taxon>Entomobryoidea</taxon>
        <taxon>Orchesellidae</taxon>
        <taxon>Orchesellinae</taxon>
        <taxon>Orchesella</taxon>
    </lineage>
</organism>
<sequence length="82" mass="8937">MITGSKTRNEFSCLQGNVTKKIELTACRLTKLHGRLQKRKLTLVPDADNGIGSYEINCGTMRLAARSGQKDRGPTPLASDFG</sequence>